<dbReference type="GO" id="GO:0016020">
    <property type="term" value="C:membrane"/>
    <property type="evidence" value="ECO:0007669"/>
    <property type="project" value="TreeGrafter"/>
</dbReference>
<evidence type="ECO:0000313" key="6">
    <source>
        <dbReference type="EMBL" id="ARF09181.1"/>
    </source>
</evidence>
<dbReference type="GO" id="GO:0004467">
    <property type="term" value="F:long-chain fatty acid-CoA ligase activity"/>
    <property type="evidence" value="ECO:0007669"/>
    <property type="project" value="TreeGrafter"/>
</dbReference>
<dbReference type="PANTHER" id="PTHR43272:SF32">
    <property type="entry name" value="AMP-DEPENDENT SYNTHETASE_LIGASE DOMAIN-CONTAINING PROTEIN"/>
    <property type="match status" value="1"/>
</dbReference>
<keyword evidence="4" id="KW-0812">Transmembrane</keyword>
<dbReference type="PROSITE" id="PS00455">
    <property type="entry name" value="AMP_BINDING"/>
    <property type="match status" value="1"/>
</dbReference>
<evidence type="ECO:0000256" key="2">
    <source>
        <dbReference type="ARBA" id="ARBA00022832"/>
    </source>
</evidence>
<sequence length="627" mass="71199">MNIVEHLNDYTLIFIIILIFSIFIICSLYIYYFYDTTSELKEGIMIPPEIFTKDQKLRGTIIDIFNKVSNKYPNLSAIMFKKRNGEYEKVTYSEYFNKALNFAESVNYWLGPKINTVILGSNSAGWFYSHLGTMINGGISIGIYPTSSSDHIQYVLANSDAKILVVDGEEQLQKLIGNDINEIKMIIYYSPIKKELIEKFTIPVVNMVNFMTETKSINREDYPQLDDVATLIYTSGTTGNPKGAMITHKNIMASVYSIVNDIQNVSGQKLYIAEKFISYLPLNHILAQLMDIYIPICTMGTVWIADKNSLKNNFSETLKQIQPSVFISVPRIWEKITEKINEKLDELGIKGKFIKFFNSKKIISEIGLDKCKLCVTSGSPLSSSSRDFLGSIGLQLYDVYGMTESTGPISLSFDNQHKLNSVGKVISCCKIKLADDGEILVKGPTIFKGYYNDDKATDNIIDDGWLKTGDLGHIDNDDFLYIKGRKKDIIITRGGENISANNMEEALKINLPIINYAVLVGDNKKYLTALLVVKTKNDFSDEIHSDLKKIDTNINNLDDVIKSDKIQQFINNGINNVNKKADNNINIIQKWKIVPGNFKINQELTPTLKIKRFYIYKKYKKLIDSMY</sequence>
<evidence type="ECO:0000256" key="4">
    <source>
        <dbReference type="SAM" id="Phobius"/>
    </source>
</evidence>
<keyword evidence="2" id="KW-0276">Fatty acid metabolism</keyword>
<dbReference type="InterPro" id="IPR020845">
    <property type="entry name" value="AMP-binding_CS"/>
</dbReference>
<keyword evidence="4" id="KW-1133">Transmembrane helix</keyword>
<accession>A0A1V0SBX8</accession>
<dbReference type="Gene3D" id="3.40.50.12780">
    <property type="entry name" value="N-terminal domain of ligase-like"/>
    <property type="match status" value="1"/>
</dbReference>
<dbReference type="Pfam" id="PF00501">
    <property type="entry name" value="AMP-binding"/>
    <property type="match status" value="1"/>
</dbReference>
<dbReference type="InterPro" id="IPR000873">
    <property type="entry name" value="AMP-dep_synth/lig_dom"/>
</dbReference>
<proteinExistence type="predicted"/>
<evidence type="ECO:0000259" key="5">
    <source>
        <dbReference type="Pfam" id="PF00501"/>
    </source>
</evidence>
<feature type="transmembrane region" description="Helical" evidence="4">
    <location>
        <begin position="12"/>
        <end position="34"/>
    </location>
</feature>
<evidence type="ECO:0000256" key="1">
    <source>
        <dbReference type="ARBA" id="ARBA00022598"/>
    </source>
</evidence>
<dbReference type="PANTHER" id="PTHR43272">
    <property type="entry name" value="LONG-CHAIN-FATTY-ACID--COA LIGASE"/>
    <property type="match status" value="1"/>
</dbReference>
<dbReference type="Pfam" id="PF23562">
    <property type="entry name" value="AMP-binding_C_3"/>
    <property type="match status" value="1"/>
</dbReference>
<reference evidence="6" key="1">
    <citation type="journal article" date="2017" name="Science">
        <title>Giant viruses with an expanded complement of translation system components.</title>
        <authorList>
            <person name="Schulz F."/>
            <person name="Yutin N."/>
            <person name="Ivanova N.N."/>
            <person name="Ortega D.R."/>
            <person name="Lee T.K."/>
            <person name="Vierheilig J."/>
            <person name="Daims H."/>
            <person name="Horn M."/>
            <person name="Wagner M."/>
            <person name="Jensen G.J."/>
            <person name="Kyrpides N.C."/>
            <person name="Koonin E.V."/>
            <person name="Woyke T."/>
        </authorList>
    </citation>
    <scope>NUCLEOTIDE SEQUENCE</scope>
    <source>
        <strain evidence="6">CTV1</strain>
    </source>
</reference>
<name>A0A1V0SBX8_9VIRU</name>
<dbReference type="InterPro" id="IPR042099">
    <property type="entry name" value="ANL_N_sf"/>
</dbReference>
<keyword evidence="3" id="KW-0443">Lipid metabolism</keyword>
<gene>
    <name evidence="6" type="ORF">Catovirus_2_130</name>
</gene>
<evidence type="ECO:0000256" key="3">
    <source>
        <dbReference type="ARBA" id="ARBA00023098"/>
    </source>
</evidence>
<keyword evidence="1" id="KW-0436">Ligase</keyword>
<organism evidence="6">
    <name type="scientific">Catovirus CTV1</name>
    <dbReference type="NCBI Taxonomy" id="1977631"/>
    <lineage>
        <taxon>Viruses</taxon>
        <taxon>Varidnaviria</taxon>
        <taxon>Bamfordvirae</taxon>
        <taxon>Nucleocytoviricota</taxon>
        <taxon>Megaviricetes</taxon>
        <taxon>Imitervirales</taxon>
        <taxon>Mimiviridae</taxon>
        <taxon>Klosneuvirinae</taxon>
        <taxon>Catovirus</taxon>
    </lineage>
</organism>
<dbReference type="EMBL" id="KY684084">
    <property type="protein sequence ID" value="ARF09181.1"/>
    <property type="molecule type" value="Genomic_DNA"/>
</dbReference>
<keyword evidence="4" id="KW-0472">Membrane</keyword>
<protein>
    <submittedName>
        <fullName evidence="6">AMP-binding enzyme</fullName>
    </submittedName>
</protein>
<dbReference type="SUPFAM" id="SSF56801">
    <property type="entry name" value="Acetyl-CoA synthetase-like"/>
    <property type="match status" value="1"/>
</dbReference>
<feature type="domain" description="AMP-dependent synthetase/ligase" evidence="5">
    <location>
        <begin position="67"/>
        <end position="451"/>
    </location>
</feature>